<proteinExistence type="predicted"/>
<evidence type="ECO:0000256" key="1">
    <source>
        <dbReference type="SAM" id="MobiDB-lite"/>
    </source>
</evidence>
<dbReference type="Proteomes" id="UP000076727">
    <property type="component" value="Unassembled WGS sequence"/>
</dbReference>
<gene>
    <name evidence="2" type="ORF">DAEQUDRAFT_732067</name>
</gene>
<feature type="region of interest" description="Disordered" evidence="1">
    <location>
        <begin position="89"/>
        <end position="110"/>
    </location>
</feature>
<reference evidence="2 3" key="1">
    <citation type="journal article" date="2016" name="Mol. Biol. Evol.">
        <title>Comparative Genomics of Early-Diverging Mushroom-Forming Fungi Provides Insights into the Origins of Lignocellulose Decay Capabilities.</title>
        <authorList>
            <person name="Nagy L.G."/>
            <person name="Riley R."/>
            <person name="Tritt A."/>
            <person name="Adam C."/>
            <person name="Daum C."/>
            <person name="Floudas D."/>
            <person name="Sun H."/>
            <person name="Yadav J.S."/>
            <person name="Pangilinan J."/>
            <person name="Larsson K.H."/>
            <person name="Matsuura K."/>
            <person name="Barry K."/>
            <person name="Labutti K."/>
            <person name="Kuo R."/>
            <person name="Ohm R.A."/>
            <person name="Bhattacharya S.S."/>
            <person name="Shirouzu T."/>
            <person name="Yoshinaga Y."/>
            <person name="Martin F.M."/>
            <person name="Grigoriev I.V."/>
            <person name="Hibbett D.S."/>
        </authorList>
    </citation>
    <scope>NUCLEOTIDE SEQUENCE [LARGE SCALE GENOMIC DNA]</scope>
    <source>
        <strain evidence="2 3">L-15889</strain>
    </source>
</reference>
<evidence type="ECO:0000313" key="2">
    <source>
        <dbReference type="EMBL" id="KZT64870.1"/>
    </source>
</evidence>
<name>A0A165LUM3_9APHY</name>
<organism evidence="2 3">
    <name type="scientific">Daedalea quercina L-15889</name>
    <dbReference type="NCBI Taxonomy" id="1314783"/>
    <lineage>
        <taxon>Eukaryota</taxon>
        <taxon>Fungi</taxon>
        <taxon>Dikarya</taxon>
        <taxon>Basidiomycota</taxon>
        <taxon>Agaricomycotina</taxon>
        <taxon>Agaricomycetes</taxon>
        <taxon>Polyporales</taxon>
        <taxon>Fomitopsis</taxon>
    </lineage>
</organism>
<keyword evidence="3" id="KW-1185">Reference proteome</keyword>
<accession>A0A165LUM3</accession>
<sequence>MKEAVNVWIVVDTVRVLMCALEYSDEQRRIRKVAQKRLTLTRYCHALWKRAKLQGSSSGEEATDFTTSVCPSSGCPTAVLVCVTQMLPKTPTSSLPYNIPGGTDDSSERP</sequence>
<evidence type="ECO:0000313" key="3">
    <source>
        <dbReference type="Proteomes" id="UP000076727"/>
    </source>
</evidence>
<dbReference type="EMBL" id="KV429116">
    <property type="protein sequence ID" value="KZT64870.1"/>
    <property type="molecule type" value="Genomic_DNA"/>
</dbReference>
<protein>
    <submittedName>
        <fullName evidence="2">Uncharacterized protein</fullName>
    </submittedName>
</protein>
<dbReference type="AlphaFoldDB" id="A0A165LUM3"/>